<organism evidence="1 2">
    <name type="scientific">Chryseobacterium taeanense</name>
    <dbReference type="NCBI Taxonomy" id="311334"/>
    <lineage>
        <taxon>Bacteria</taxon>
        <taxon>Pseudomonadati</taxon>
        <taxon>Bacteroidota</taxon>
        <taxon>Flavobacteriia</taxon>
        <taxon>Flavobacteriales</taxon>
        <taxon>Weeksellaceae</taxon>
        <taxon>Chryseobacterium group</taxon>
        <taxon>Chryseobacterium</taxon>
    </lineage>
</organism>
<dbReference type="Proteomes" id="UP000198869">
    <property type="component" value="Unassembled WGS sequence"/>
</dbReference>
<accession>A0A1G8E8M3</accession>
<dbReference type="RefSeq" id="WP_089854069.1">
    <property type="nucleotide sequence ID" value="NZ_FNDW01000001.1"/>
</dbReference>
<dbReference type="AlphaFoldDB" id="A0A1G8E8M3"/>
<evidence type="ECO:0000313" key="1">
    <source>
        <dbReference type="EMBL" id="SDH66298.1"/>
    </source>
</evidence>
<reference evidence="2" key="1">
    <citation type="submission" date="2016-10" db="EMBL/GenBank/DDBJ databases">
        <authorList>
            <person name="Varghese N."/>
            <person name="Submissions S."/>
        </authorList>
    </citation>
    <scope>NUCLEOTIDE SEQUENCE [LARGE SCALE GENOMIC DNA]</scope>
    <source>
        <strain evidence="2">DSM 17071</strain>
    </source>
</reference>
<gene>
    <name evidence="1" type="ORF">SAMN05421846_101469</name>
</gene>
<dbReference type="OrthoDB" id="1270372at2"/>
<keyword evidence="2" id="KW-1185">Reference proteome</keyword>
<proteinExistence type="predicted"/>
<name>A0A1G8E8M3_9FLAO</name>
<dbReference type="EMBL" id="FNDW01000001">
    <property type="protein sequence ID" value="SDH66298.1"/>
    <property type="molecule type" value="Genomic_DNA"/>
</dbReference>
<sequence>MKDELYFIKTDPVSAKINLYNKLCCEEDGMLTYLKDNKKDNLEIIKSKTLDNIENFSREEFCSIFNWFNAKYGADREEMKTQLFVHGIDVFYDISNPLCIENFSHILSGYEDYLQSKFTFTVNSESFNHFLIYALFFTGLANAEEKYLFEFLKPDHKILYSLAEKAYDEKRYELTLQPEMYQYFSDLYDCTKFYKGSVITI</sequence>
<protein>
    <submittedName>
        <fullName evidence="1">Uncharacterized protein</fullName>
    </submittedName>
</protein>
<evidence type="ECO:0000313" key="2">
    <source>
        <dbReference type="Proteomes" id="UP000198869"/>
    </source>
</evidence>